<feature type="binding site" evidence="3">
    <location>
        <position position="76"/>
    </location>
    <ligand>
        <name>Cu cation</name>
        <dbReference type="ChEBI" id="CHEBI:23378"/>
    </ligand>
</feature>
<dbReference type="RefSeq" id="WP_171680211.1">
    <property type="nucleotide sequence ID" value="NZ_JABGBN010000002.1"/>
</dbReference>
<dbReference type="PANTHER" id="PTHR12151">
    <property type="entry name" value="ELECTRON TRANSPORT PROTIN SCO1/SENC FAMILY MEMBER"/>
    <property type="match status" value="1"/>
</dbReference>
<evidence type="ECO:0000259" key="6">
    <source>
        <dbReference type="PROSITE" id="PS51352"/>
    </source>
</evidence>
<dbReference type="PANTHER" id="PTHR12151:SF25">
    <property type="entry name" value="LINALOOL DEHYDRATASE_ISOMERASE DOMAIN-CONTAINING PROTEIN"/>
    <property type="match status" value="1"/>
</dbReference>
<name>A0A849P689_9BURK</name>
<comment type="similarity">
    <text evidence="1">Belongs to the SCO1/2 family.</text>
</comment>
<dbReference type="Pfam" id="PF02630">
    <property type="entry name" value="SCO1-SenC"/>
    <property type="match status" value="1"/>
</dbReference>
<dbReference type="GO" id="GO:0046872">
    <property type="term" value="F:metal ion binding"/>
    <property type="evidence" value="ECO:0007669"/>
    <property type="project" value="UniProtKB-KW"/>
</dbReference>
<keyword evidence="2 3" id="KW-0186">Copper</keyword>
<feature type="signal peptide" evidence="5">
    <location>
        <begin position="1"/>
        <end position="24"/>
    </location>
</feature>
<feature type="binding site" evidence="3">
    <location>
        <position position="164"/>
    </location>
    <ligand>
        <name>Cu cation</name>
        <dbReference type="ChEBI" id="CHEBI:23378"/>
    </ligand>
</feature>
<evidence type="ECO:0000256" key="5">
    <source>
        <dbReference type="SAM" id="SignalP"/>
    </source>
</evidence>
<protein>
    <submittedName>
        <fullName evidence="7">SCO family protein</fullName>
    </submittedName>
</protein>
<reference evidence="7 8" key="1">
    <citation type="submission" date="2020-05" db="EMBL/GenBank/DDBJ databases">
        <authorList>
            <person name="Niu N."/>
        </authorList>
    </citation>
    <scope>NUCLEOTIDE SEQUENCE [LARGE SCALE GENOMIC DNA]</scope>
    <source>
        <strain evidence="7 8">3340-03</strain>
    </source>
</reference>
<evidence type="ECO:0000313" key="7">
    <source>
        <dbReference type="EMBL" id="NOL51543.1"/>
    </source>
</evidence>
<dbReference type="CDD" id="cd02968">
    <property type="entry name" value="SCO"/>
    <property type="match status" value="1"/>
</dbReference>
<feature type="disulfide bond" description="Redox-active" evidence="4">
    <location>
        <begin position="72"/>
        <end position="76"/>
    </location>
</feature>
<dbReference type="SUPFAM" id="SSF52833">
    <property type="entry name" value="Thioredoxin-like"/>
    <property type="match status" value="1"/>
</dbReference>
<dbReference type="Gene3D" id="3.40.30.10">
    <property type="entry name" value="Glutaredoxin"/>
    <property type="match status" value="1"/>
</dbReference>
<accession>A0A849P689</accession>
<feature type="chain" id="PRO_5032759311" evidence="5">
    <location>
        <begin position="25"/>
        <end position="198"/>
    </location>
</feature>
<dbReference type="AlphaFoldDB" id="A0A849P689"/>
<feature type="binding site" evidence="3">
    <location>
        <position position="72"/>
    </location>
    <ligand>
        <name>Cu cation</name>
        <dbReference type="ChEBI" id="CHEBI:23378"/>
    </ligand>
</feature>
<evidence type="ECO:0000256" key="3">
    <source>
        <dbReference type="PIRSR" id="PIRSR603782-1"/>
    </source>
</evidence>
<comment type="caution">
    <text evidence="7">The sequence shown here is derived from an EMBL/GenBank/DDBJ whole genome shotgun (WGS) entry which is preliminary data.</text>
</comment>
<gene>
    <name evidence="7" type="ORF">HKX39_05055</name>
</gene>
<keyword evidence="4" id="KW-1015">Disulfide bond</keyword>
<dbReference type="PROSITE" id="PS51352">
    <property type="entry name" value="THIOREDOXIN_2"/>
    <property type="match status" value="1"/>
</dbReference>
<evidence type="ECO:0000256" key="4">
    <source>
        <dbReference type="PIRSR" id="PIRSR603782-2"/>
    </source>
</evidence>
<organism evidence="7 8">
    <name type="scientific">Pelistega suis</name>
    <dbReference type="NCBI Taxonomy" id="1631957"/>
    <lineage>
        <taxon>Bacteria</taxon>
        <taxon>Pseudomonadati</taxon>
        <taxon>Pseudomonadota</taxon>
        <taxon>Betaproteobacteria</taxon>
        <taxon>Burkholderiales</taxon>
        <taxon>Alcaligenaceae</taxon>
        <taxon>Pelistega</taxon>
    </lineage>
</organism>
<sequence length="198" mass="21957">MFKRSLLSLCLAASTLTTPVTVVAQESKPTTVYNIKGNLPDLKFELQGLNRTVKTEDLQGKVALVFFGYASCPDICPTTMAELGVLKKSLGEQQDKVKIVFISVDPHRDTPEILQAYVDAFDNDALGLTGSAEQIAEIAKRYRVAYQIEKPKPGADANNYEVMHAQGIYIFDEKGKARFLASNAENTELLKEKLLQLW</sequence>
<dbReference type="InterPro" id="IPR013766">
    <property type="entry name" value="Thioredoxin_domain"/>
</dbReference>
<dbReference type="Proteomes" id="UP000537862">
    <property type="component" value="Unassembled WGS sequence"/>
</dbReference>
<evidence type="ECO:0000256" key="1">
    <source>
        <dbReference type="ARBA" id="ARBA00010996"/>
    </source>
</evidence>
<keyword evidence="3" id="KW-0479">Metal-binding</keyword>
<evidence type="ECO:0000313" key="8">
    <source>
        <dbReference type="Proteomes" id="UP000537862"/>
    </source>
</evidence>
<keyword evidence="5" id="KW-0732">Signal</keyword>
<dbReference type="EMBL" id="JABGBN010000002">
    <property type="protein sequence ID" value="NOL51543.1"/>
    <property type="molecule type" value="Genomic_DNA"/>
</dbReference>
<keyword evidence="8" id="KW-1185">Reference proteome</keyword>
<dbReference type="InterPro" id="IPR003782">
    <property type="entry name" value="SCO1/SenC"/>
</dbReference>
<feature type="domain" description="Thioredoxin" evidence="6">
    <location>
        <begin position="11"/>
        <end position="198"/>
    </location>
</feature>
<proteinExistence type="inferred from homology"/>
<evidence type="ECO:0000256" key="2">
    <source>
        <dbReference type="ARBA" id="ARBA00023008"/>
    </source>
</evidence>
<dbReference type="InterPro" id="IPR036249">
    <property type="entry name" value="Thioredoxin-like_sf"/>
</dbReference>